<dbReference type="AlphaFoldDB" id="A0A7E5WLR1"/>
<keyword evidence="2" id="KW-1185">Reference proteome</keyword>
<dbReference type="RefSeq" id="XP_026741678.1">
    <property type="nucleotide sequence ID" value="XM_026885877.1"/>
</dbReference>
<dbReference type="GeneID" id="113503785"/>
<evidence type="ECO:0000256" key="1">
    <source>
        <dbReference type="SAM" id="Phobius"/>
    </source>
</evidence>
<protein>
    <submittedName>
        <fullName evidence="3">Uncharacterized protein LOC113503785</fullName>
    </submittedName>
</protein>
<dbReference type="KEGG" id="tnl:113503785"/>
<accession>A0A7E5WLR1</accession>
<organism evidence="2 3">
    <name type="scientific">Trichoplusia ni</name>
    <name type="common">Cabbage looper</name>
    <dbReference type="NCBI Taxonomy" id="7111"/>
    <lineage>
        <taxon>Eukaryota</taxon>
        <taxon>Metazoa</taxon>
        <taxon>Ecdysozoa</taxon>
        <taxon>Arthropoda</taxon>
        <taxon>Hexapoda</taxon>
        <taxon>Insecta</taxon>
        <taxon>Pterygota</taxon>
        <taxon>Neoptera</taxon>
        <taxon>Endopterygota</taxon>
        <taxon>Lepidoptera</taxon>
        <taxon>Glossata</taxon>
        <taxon>Ditrysia</taxon>
        <taxon>Noctuoidea</taxon>
        <taxon>Noctuidae</taxon>
        <taxon>Plusiinae</taxon>
        <taxon>Trichoplusia</taxon>
    </lineage>
</organism>
<keyword evidence="1" id="KW-0812">Transmembrane</keyword>
<evidence type="ECO:0000313" key="2">
    <source>
        <dbReference type="Proteomes" id="UP000322000"/>
    </source>
</evidence>
<dbReference type="InParanoid" id="A0A7E5WLR1"/>
<dbReference type="OrthoDB" id="7385490at2759"/>
<feature type="transmembrane region" description="Helical" evidence="1">
    <location>
        <begin position="20"/>
        <end position="39"/>
    </location>
</feature>
<feature type="transmembrane region" description="Helical" evidence="1">
    <location>
        <begin position="80"/>
        <end position="102"/>
    </location>
</feature>
<feature type="transmembrane region" description="Helical" evidence="1">
    <location>
        <begin position="46"/>
        <end position="68"/>
    </location>
</feature>
<reference evidence="3" key="1">
    <citation type="submission" date="2025-08" db="UniProtKB">
        <authorList>
            <consortium name="RefSeq"/>
        </authorList>
    </citation>
    <scope>IDENTIFICATION</scope>
</reference>
<evidence type="ECO:0000313" key="3">
    <source>
        <dbReference type="RefSeq" id="XP_026741678.1"/>
    </source>
</evidence>
<name>A0A7E5WLR1_TRINI</name>
<keyword evidence="1" id="KW-0472">Membrane</keyword>
<keyword evidence="1" id="KW-1133">Transmembrane helix</keyword>
<gene>
    <name evidence="3" type="primary">LOC113503785</name>
</gene>
<feature type="transmembrane region" description="Helical" evidence="1">
    <location>
        <begin position="111"/>
        <end position="129"/>
    </location>
</feature>
<proteinExistence type="predicted"/>
<dbReference type="Proteomes" id="UP000322000">
    <property type="component" value="Chromosome 20"/>
</dbReference>
<sequence length="164" mass="18662">MTALDDLPEVESFFGIDLKTGSMIIAAIGVVHPMAYGCSFFMPMSYLLVTIWILVALFFASSIVLFCGLAKNDALLCTIWVWYAVIFVVIMLMMMILLALVFTSRKQRSRVFVVIMGILWYILTIYFILVVNTHRKRLGEAEANNSTELKDLRKANAIYKEDNE</sequence>